<dbReference type="AlphaFoldDB" id="A0A4R4QBN1"/>
<organism evidence="1 2">
    <name type="scientific">Kribbella albertanoniae</name>
    <dbReference type="NCBI Taxonomy" id="1266829"/>
    <lineage>
        <taxon>Bacteria</taxon>
        <taxon>Bacillati</taxon>
        <taxon>Actinomycetota</taxon>
        <taxon>Actinomycetes</taxon>
        <taxon>Propionibacteriales</taxon>
        <taxon>Kribbellaceae</taxon>
        <taxon>Kribbella</taxon>
    </lineage>
</organism>
<sequence length="63" mass="6732">MLNAIQRLGDRIIGRLVPEVTAEAGVQDTTRDCGCFWDSPGYVRKHKSCVGSACGACYVVGPC</sequence>
<dbReference type="RefSeq" id="WP_132404448.1">
    <property type="nucleotide sequence ID" value="NZ_SMKA01000022.1"/>
</dbReference>
<dbReference type="Proteomes" id="UP000295075">
    <property type="component" value="Unassembled WGS sequence"/>
</dbReference>
<reference evidence="1 2" key="1">
    <citation type="submission" date="2019-03" db="EMBL/GenBank/DDBJ databases">
        <title>Draft genome sequences of novel Actinobacteria.</title>
        <authorList>
            <person name="Sahin N."/>
            <person name="Ay H."/>
            <person name="Saygin H."/>
        </authorList>
    </citation>
    <scope>NUCLEOTIDE SEQUENCE [LARGE SCALE GENOMIC DNA]</scope>
    <source>
        <strain evidence="1 2">JCM 30547</strain>
    </source>
</reference>
<keyword evidence="2" id="KW-1185">Reference proteome</keyword>
<name>A0A4R4QBN1_9ACTN</name>
<evidence type="ECO:0000313" key="2">
    <source>
        <dbReference type="Proteomes" id="UP000295075"/>
    </source>
</evidence>
<dbReference type="OrthoDB" id="4250947at2"/>
<gene>
    <name evidence="1" type="ORF">E1261_08315</name>
</gene>
<dbReference type="EMBL" id="SMKA01000022">
    <property type="protein sequence ID" value="TDC32482.1"/>
    <property type="molecule type" value="Genomic_DNA"/>
</dbReference>
<comment type="caution">
    <text evidence="1">The sequence shown here is derived from an EMBL/GenBank/DDBJ whole genome shotgun (WGS) entry which is preliminary data.</text>
</comment>
<evidence type="ECO:0000313" key="1">
    <source>
        <dbReference type="EMBL" id="TDC32482.1"/>
    </source>
</evidence>
<accession>A0A4R4QBN1</accession>
<protein>
    <submittedName>
        <fullName evidence="1">Uncharacterized protein</fullName>
    </submittedName>
</protein>
<proteinExistence type="predicted"/>